<dbReference type="Proteomes" id="UP001595733">
    <property type="component" value="Unassembled WGS sequence"/>
</dbReference>
<keyword evidence="9" id="KW-1185">Reference proteome</keyword>
<evidence type="ECO:0000256" key="5">
    <source>
        <dbReference type="SAM" id="MobiDB-lite"/>
    </source>
</evidence>
<sequence length="335" mass="35756">MVYVLFILVAAVTLYAAMKLSTFADVLSTKTSMGGMLVGTILLAGATSLPEVTTSISAVVIGNPDIAVGNVLGSNLFNLFVLAMFDLYFRSKRLYEQIDRTHLYSAILAIILTSLALSGLLYSETPAILGVGIDMIAILIIYIIGLVYMNKKSSSSMQPVQEVPTEKTSKKKPGNPHSDISLKRAIIGFSIAAVVIMGAGTALSILGDQIAVLTGLGSSFIGSFLIAATTSLPEAVSVYVALRLRNVNLAFGSILGSNIFNMLILVMSDFVYREGSILNAAAESHIVTGVSITFLSLLVIYGIRRKPTTKLGTYLIPSVLTIIVYFVTTYLLFIS</sequence>
<comment type="caution">
    <text evidence="8">The sequence shown here is derived from an EMBL/GenBank/DDBJ whole genome shotgun (WGS) entry which is preliminary data.</text>
</comment>
<dbReference type="PANTHER" id="PTHR10846">
    <property type="entry name" value="SODIUM/POTASSIUM/CALCIUM EXCHANGER"/>
    <property type="match status" value="1"/>
</dbReference>
<feature type="transmembrane region" description="Helical" evidence="6">
    <location>
        <begin position="219"/>
        <end position="242"/>
    </location>
</feature>
<keyword evidence="2 6" id="KW-0812">Transmembrane</keyword>
<proteinExistence type="predicted"/>
<evidence type="ECO:0000256" key="4">
    <source>
        <dbReference type="ARBA" id="ARBA00023136"/>
    </source>
</evidence>
<feature type="transmembrane region" description="Helical" evidence="6">
    <location>
        <begin position="284"/>
        <end position="303"/>
    </location>
</feature>
<evidence type="ECO:0000313" key="8">
    <source>
        <dbReference type="EMBL" id="MFC4355477.1"/>
    </source>
</evidence>
<dbReference type="Gene3D" id="1.20.1420.30">
    <property type="entry name" value="NCX, central ion-binding region"/>
    <property type="match status" value="1"/>
</dbReference>
<dbReference type="EMBL" id="JBHSEF010000023">
    <property type="protein sequence ID" value="MFC4355477.1"/>
    <property type="molecule type" value="Genomic_DNA"/>
</dbReference>
<feature type="domain" description="Sodium/calcium exchanger membrane region" evidence="7">
    <location>
        <begin position="3"/>
        <end position="145"/>
    </location>
</feature>
<dbReference type="Pfam" id="PF01699">
    <property type="entry name" value="Na_Ca_ex"/>
    <property type="match status" value="2"/>
</dbReference>
<feature type="domain" description="Sodium/calcium exchanger membrane region" evidence="7">
    <location>
        <begin position="185"/>
        <end position="333"/>
    </location>
</feature>
<evidence type="ECO:0000256" key="3">
    <source>
        <dbReference type="ARBA" id="ARBA00022989"/>
    </source>
</evidence>
<evidence type="ECO:0000259" key="7">
    <source>
        <dbReference type="Pfam" id="PF01699"/>
    </source>
</evidence>
<reference evidence="9" key="1">
    <citation type="journal article" date="2019" name="Int. J. Syst. Evol. Microbiol.">
        <title>The Global Catalogue of Microorganisms (GCM) 10K type strain sequencing project: providing services to taxonomists for standard genome sequencing and annotation.</title>
        <authorList>
            <consortium name="The Broad Institute Genomics Platform"/>
            <consortium name="The Broad Institute Genome Sequencing Center for Infectious Disease"/>
            <person name="Wu L."/>
            <person name="Ma J."/>
        </authorList>
    </citation>
    <scope>NUCLEOTIDE SEQUENCE [LARGE SCALE GENOMIC DNA]</scope>
    <source>
        <strain evidence="9">CCUG 50353</strain>
    </source>
</reference>
<dbReference type="InterPro" id="IPR044880">
    <property type="entry name" value="NCX_ion-bd_dom_sf"/>
</dbReference>
<gene>
    <name evidence="8" type="ORF">ACFO0S_10485</name>
</gene>
<keyword evidence="4 6" id="KW-0472">Membrane</keyword>
<dbReference type="PANTHER" id="PTHR10846:SF8">
    <property type="entry name" value="INNER MEMBRANE PROTEIN YRBG"/>
    <property type="match status" value="1"/>
</dbReference>
<feature type="transmembrane region" description="Helical" evidence="6">
    <location>
        <begin position="128"/>
        <end position="149"/>
    </location>
</feature>
<feature type="region of interest" description="Disordered" evidence="5">
    <location>
        <begin position="158"/>
        <end position="177"/>
    </location>
</feature>
<evidence type="ECO:0000256" key="1">
    <source>
        <dbReference type="ARBA" id="ARBA00004141"/>
    </source>
</evidence>
<organism evidence="8 9">
    <name type="scientific">Chryseomicrobium palamuruense</name>
    <dbReference type="NCBI Taxonomy" id="682973"/>
    <lineage>
        <taxon>Bacteria</taxon>
        <taxon>Bacillati</taxon>
        <taxon>Bacillota</taxon>
        <taxon>Bacilli</taxon>
        <taxon>Bacillales</taxon>
        <taxon>Caryophanaceae</taxon>
        <taxon>Chryseomicrobium</taxon>
    </lineage>
</organism>
<keyword evidence="3 6" id="KW-1133">Transmembrane helix</keyword>
<name>A0ABV8UVW8_9BACL</name>
<dbReference type="InterPro" id="IPR004837">
    <property type="entry name" value="NaCa_Exmemb"/>
</dbReference>
<feature type="transmembrane region" description="Helical" evidence="6">
    <location>
        <begin position="249"/>
        <end position="272"/>
    </location>
</feature>
<evidence type="ECO:0000256" key="6">
    <source>
        <dbReference type="SAM" id="Phobius"/>
    </source>
</evidence>
<protein>
    <submittedName>
        <fullName evidence="8">Sodium:calcium antiporter</fullName>
    </submittedName>
</protein>
<evidence type="ECO:0000313" key="9">
    <source>
        <dbReference type="Proteomes" id="UP001595733"/>
    </source>
</evidence>
<feature type="transmembrane region" description="Helical" evidence="6">
    <location>
        <begin position="66"/>
        <end position="89"/>
    </location>
</feature>
<evidence type="ECO:0000256" key="2">
    <source>
        <dbReference type="ARBA" id="ARBA00022692"/>
    </source>
</evidence>
<feature type="transmembrane region" description="Helical" evidence="6">
    <location>
        <begin position="315"/>
        <end position="334"/>
    </location>
</feature>
<feature type="transmembrane region" description="Helical" evidence="6">
    <location>
        <begin position="185"/>
        <end position="207"/>
    </location>
</feature>
<comment type="subcellular location">
    <subcellularLocation>
        <location evidence="1">Membrane</location>
        <topology evidence="1">Multi-pass membrane protein</topology>
    </subcellularLocation>
</comment>
<dbReference type="RefSeq" id="WP_378141963.1">
    <property type="nucleotide sequence ID" value="NZ_JBHSEF010000023.1"/>
</dbReference>
<dbReference type="InterPro" id="IPR004481">
    <property type="entry name" value="K/Na/Ca-exchanger"/>
</dbReference>
<accession>A0ABV8UVW8</accession>
<feature type="transmembrane region" description="Helical" evidence="6">
    <location>
        <begin position="101"/>
        <end position="122"/>
    </location>
</feature>